<reference evidence="1 2" key="1">
    <citation type="submission" date="2015-04" db="EMBL/GenBank/DDBJ databases">
        <authorList>
            <person name="Syromyatnikov M.Y."/>
            <person name="Popov V.N."/>
        </authorList>
    </citation>
    <scope>NUCLEOTIDE SEQUENCE [LARGE SCALE GENOMIC DNA]</scope>
</reference>
<name>A0A1J1J6L2_9DIPT</name>
<dbReference type="AlphaFoldDB" id="A0A1J1J6L2"/>
<protein>
    <submittedName>
        <fullName evidence="1">CLUMA_CG021098, isoform A</fullName>
    </submittedName>
</protein>
<evidence type="ECO:0000313" key="1">
    <source>
        <dbReference type="EMBL" id="CRL08035.1"/>
    </source>
</evidence>
<gene>
    <name evidence="1" type="ORF">CLUMA_CG021098</name>
</gene>
<accession>A0A1J1J6L2</accession>
<evidence type="ECO:0000313" key="2">
    <source>
        <dbReference type="Proteomes" id="UP000183832"/>
    </source>
</evidence>
<dbReference type="EMBL" id="CVRI01000074">
    <property type="protein sequence ID" value="CRL08035.1"/>
    <property type="molecule type" value="Genomic_DNA"/>
</dbReference>
<sequence>MSKGNVYGRNRLFLFPHRFQSSSRKTARSLHSVQKMSFSVSSLASYVFGTASGTKLLTIENFSYQNLIRSAYGTN</sequence>
<keyword evidence="2" id="KW-1185">Reference proteome</keyword>
<dbReference type="Proteomes" id="UP000183832">
    <property type="component" value="Unassembled WGS sequence"/>
</dbReference>
<proteinExistence type="predicted"/>
<organism evidence="1 2">
    <name type="scientific">Clunio marinus</name>
    <dbReference type="NCBI Taxonomy" id="568069"/>
    <lineage>
        <taxon>Eukaryota</taxon>
        <taxon>Metazoa</taxon>
        <taxon>Ecdysozoa</taxon>
        <taxon>Arthropoda</taxon>
        <taxon>Hexapoda</taxon>
        <taxon>Insecta</taxon>
        <taxon>Pterygota</taxon>
        <taxon>Neoptera</taxon>
        <taxon>Endopterygota</taxon>
        <taxon>Diptera</taxon>
        <taxon>Nematocera</taxon>
        <taxon>Chironomoidea</taxon>
        <taxon>Chironomidae</taxon>
        <taxon>Clunio</taxon>
    </lineage>
</organism>